<reference evidence="3" key="1">
    <citation type="submission" date="2016-11" db="EMBL/GenBank/DDBJ databases">
        <authorList>
            <person name="Varghese N."/>
            <person name="Submissions S."/>
        </authorList>
    </citation>
    <scope>NUCLEOTIDE SEQUENCE [LARGE SCALE GENOMIC DNA]</scope>
    <source>
        <strain evidence="3">DSM 44671</strain>
    </source>
</reference>
<keyword evidence="3" id="KW-1185">Reference proteome</keyword>
<dbReference type="STRING" id="546364.SAMN04489730_4627"/>
<dbReference type="AlphaFoldDB" id="A0A1K1S3J7"/>
<gene>
    <name evidence="2" type="ORF">SAMN04489730_4627</name>
</gene>
<sequence length="67" mass="7414">MDISLFSHPVVEEPRAGGLSKPQDDRYGSLFLQPAYRPVADEDDTESAPRRQPGAGTHARSGRHARR</sequence>
<dbReference type="RefSeq" id="WP_072478224.1">
    <property type="nucleotide sequence ID" value="NZ_FPJG01000006.1"/>
</dbReference>
<dbReference type="EMBL" id="FPJG01000006">
    <property type="protein sequence ID" value="SFW78955.1"/>
    <property type="molecule type" value="Genomic_DNA"/>
</dbReference>
<dbReference type="OrthoDB" id="3634834at2"/>
<proteinExistence type="predicted"/>
<evidence type="ECO:0000256" key="1">
    <source>
        <dbReference type="SAM" id="MobiDB-lite"/>
    </source>
</evidence>
<name>A0A1K1S3J7_9PSEU</name>
<feature type="region of interest" description="Disordered" evidence="1">
    <location>
        <begin position="1"/>
        <end position="67"/>
    </location>
</feature>
<protein>
    <submittedName>
        <fullName evidence="2">Uncharacterized protein</fullName>
    </submittedName>
</protein>
<accession>A0A1K1S3J7</accession>
<evidence type="ECO:0000313" key="2">
    <source>
        <dbReference type="EMBL" id="SFW78955.1"/>
    </source>
</evidence>
<organism evidence="2 3">
    <name type="scientific">Amycolatopsis australiensis</name>
    <dbReference type="NCBI Taxonomy" id="546364"/>
    <lineage>
        <taxon>Bacteria</taxon>
        <taxon>Bacillati</taxon>
        <taxon>Actinomycetota</taxon>
        <taxon>Actinomycetes</taxon>
        <taxon>Pseudonocardiales</taxon>
        <taxon>Pseudonocardiaceae</taxon>
        <taxon>Amycolatopsis</taxon>
    </lineage>
</organism>
<dbReference type="Proteomes" id="UP000182740">
    <property type="component" value="Unassembled WGS sequence"/>
</dbReference>
<evidence type="ECO:0000313" key="3">
    <source>
        <dbReference type="Proteomes" id="UP000182740"/>
    </source>
</evidence>